<evidence type="ECO:0008006" key="5">
    <source>
        <dbReference type="Google" id="ProtNLM"/>
    </source>
</evidence>
<dbReference type="Pfam" id="PF03235">
    <property type="entry name" value="GmrSD_N"/>
    <property type="match status" value="1"/>
</dbReference>
<keyword evidence="4" id="KW-1185">Reference proteome</keyword>
<accession>A0AAD3HD86</accession>
<dbReference type="InterPro" id="IPR004919">
    <property type="entry name" value="GmrSD_N"/>
</dbReference>
<gene>
    <name evidence="3" type="ORF">CTEN210_15415</name>
</gene>
<sequence>MKPTTSNSQLHMVFDNLPFFAQQMPPPSKEGTASITTRLPLGTIFDSREYVFSTATNVRGYEWTAKEAEELLDDLIDGSSGTIFNDMPRQDYELSQIVLVPMEWDKDLYGLGGRYDVHDGQQRLVTLCLLFASLRESFAEEKGMEDTADELANMLNPKKVRKADIERINLNKRDNEVLSHILKNELNELEHMNLKKMTLANQRIYENYKLFEKRVGEMNKDDRIKFLDYLSENVYMLVCVPESATIARSLVMSQGKGKDNEPIDDFKGLVCFRYTAEEENMYKTFDAWDKLASISDIDNGSVGRTTVSDACLLRASAELKSKVRKRDIVYSLERWLRMDLVENKHEGHVFYKKKIEPASLYLGQYREGTFELFGFYARSKGTKAWSSITMRLRFLREFTNSVPITKDMELIILELLLEAGGSDGNKPMNLTTLEHYLHEVEKLSLWIALTRPSASEKSEKIFRFLDEIKNSNSDGKVFSAISEEDKSSLREALVISEFGANAGGKKIAIALLKRLNAFVLAQENQDDSIISLSDVYLESILPLKGSKKAWGEQWPDQDERDKWVHRLGNLAIISNKATAREAKMKFEDKKKRYASEKFPLTFKLSEMEQWNSDNLVKNLASTVALIDTIWAL</sequence>
<reference evidence="3 4" key="1">
    <citation type="journal article" date="2021" name="Sci. Rep.">
        <title>The genome of the diatom Chaetoceros tenuissimus carries an ancient integrated fragment of an extant virus.</title>
        <authorList>
            <person name="Hongo Y."/>
            <person name="Kimura K."/>
            <person name="Takaki Y."/>
            <person name="Yoshida Y."/>
            <person name="Baba S."/>
            <person name="Kobayashi G."/>
            <person name="Nagasaki K."/>
            <person name="Hano T."/>
            <person name="Tomaru Y."/>
        </authorList>
    </citation>
    <scope>NUCLEOTIDE SEQUENCE [LARGE SCALE GENOMIC DNA]</scope>
    <source>
        <strain evidence="3 4">NIES-3715</strain>
    </source>
</reference>
<dbReference type="EMBL" id="BLLK01000062">
    <property type="protein sequence ID" value="GFH58939.1"/>
    <property type="molecule type" value="Genomic_DNA"/>
</dbReference>
<evidence type="ECO:0000313" key="3">
    <source>
        <dbReference type="EMBL" id="GFH58939.1"/>
    </source>
</evidence>
<dbReference type="PANTHER" id="PTHR35149:SF2">
    <property type="entry name" value="DUF262 DOMAIN-CONTAINING PROTEIN"/>
    <property type="match status" value="1"/>
</dbReference>
<dbReference type="AlphaFoldDB" id="A0AAD3HD86"/>
<comment type="caution">
    <text evidence="3">The sequence shown here is derived from an EMBL/GenBank/DDBJ whole genome shotgun (WGS) entry which is preliminary data.</text>
</comment>
<dbReference type="InterPro" id="IPR011089">
    <property type="entry name" value="GmrSD_C"/>
</dbReference>
<protein>
    <recommendedName>
        <fullName evidence="5">DUF262 domain-containing protein</fullName>
    </recommendedName>
</protein>
<name>A0AAD3HD86_9STRA</name>
<dbReference type="PANTHER" id="PTHR35149">
    <property type="entry name" value="SLL5132 PROTEIN"/>
    <property type="match status" value="1"/>
</dbReference>
<evidence type="ECO:0000259" key="2">
    <source>
        <dbReference type="Pfam" id="PF07510"/>
    </source>
</evidence>
<organism evidence="3 4">
    <name type="scientific">Chaetoceros tenuissimus</name>
    <dbReference type="NCBI Taxonomy" id="426638"/>
    <lineage>
        <taxon>Eukaryota</taxon>
        <taxon>Sar</taxon>
        <taxon>Stramenopiles</taxon>
        <taxon>Ochrophyta</taxon>
        <taxon>Bacillariophyta</taxon>
        <taxon>Coscinodiscophyceae</taxon>
        <taxon>Chaetocerotophycidae</taxon>
        <taxon>Chaetocerotales</taxon>
        <taxon>Chaetocerotaceae</taxon>
        <taxon>Chaetoceros</taxon>
    </lineage>
</organism>
<feature type="domain" description="GmrSD restriction endonucleases C-terminal" evidence="2">
    <location>
        <begin position="510"/>
        <end position="616"/>
    </location>
</feature>
<dbReference type="Proteomes" id="UP001054902">
    <property type="component" value="Unassembled WGS sequence"/>
</dbReference>
<dbReference type="Pfam" id="PF07510">
    <property type="entry name" value="GmrSD_C"/>
    <property type="match status" value="1"/>
</dbReference>
<evidence type="ECO:0000313" key="4">
    <source>
        <dbReference type="Proteomes" id="UP001054902"/>
    </source>
</evidence>
<proteinExistence type="predicted"/>
<feature type="domain" description="GmrSD restriction endonucleases N-terminal" evidence="1">
    <location>
        <begin position="59"/>
        <end position="239"/>
    </location>
</feature>
<evidence type="ECO:0000259" key="1">
    <source>
        <dbReference type="Pfam" id="PF03235"/>
    </source>
</evidence>